<dbReference type="Proteomes" id="UP001472677">
    <property type="component" value="Unassembled WGS sequence"/>
</dbReference>
<gene>
    <name evidence="3" type="ORF">V6N12_002338</name>
</gene>
<dbReference type="Pfam" id="PF21647">
    <property type="entry name" value="DUF6857"/>
    <property type="match status" value="1"/>
</dbReference>
<dbReference type="InterPro" id="IPR010341">
    <property type="entry name" value="DUF936_pln"/>
</dbReference>
<feature type="domain" description="DUF6857" evidence="2">
    <location>
        <begin position="6"/>
        <end position="288"/>
    </location>
</feature>
<evidence type="ECO:0000256" key="1">
    <source>
        <dbReference type="SAM" id="MobiDB-lite"/>
    </source>
</evidence>
<dbReference type="EMBL" id="JBBPBM010000223">
    <property type="protein sequence ID" value="KAK8500233.1"/>
    <property type="molecule type" value="Genomic_DNA"/>
</dbReference>
<feature type="non-terminal residue" evidence="3">
    <location>
        <position position="1"/>
    </location>
</feature>
<evidence type="ECO:0000313" key="3">
    <source>
        <dbReference type="EMBL" id="KAK8500233.1"/>
    </source>
</evidence>
<name>A0ABR2B0H0_9ROSI</name>
<dbReference type="PANTHER" id="PTHR31928:SF3">
    <property type="entry name" value="EXPRESSED PROTEIN"/>
    <property type="match status" value="1"/>
</dbReference>
<protein>
    <recommendedName>
        <fullName evidence="2">DUF6857 domain-containing protein</fullName>
    </recommendedName>
</protein>
<proteinExistence type="predicted"/>
<evidence type="ECO:0000259" key="2">
    <source>
        <dbReference type="Pfam" id="PF21647"/>
    </source>
</evidence>
<feature type="compositionally biased region" description="Polar residues" evidence="1">
    <location>
        <begin position="141"/>
        <end position="150"/>
    </location>
</feature>
<dbReference type="PANTHER" id="PTHR31928">
    <property type="entry name" value="EXPRESSED PROTEIN"/>
    <property type="match status" value="1"/>
</dbReference>
<sequence>AAGITIHEKKWTDGSVSWDIISAGLANLGKEAMQRRALASKAAAEALEEAIATESVVRNLSKFSELSSKSKACNPLPTIDKFLSIYDDVVKYTGIAETVALSHNSSTENASIQQSKSSSLWVEAALATDLEIVSLLTPQNNEPPSALQRSLSKEQPHLASPKNQFKASSSPQQEPTAATIWTSGQGMKETVCFALNLKSEMEMWFLRFIDESLDAGFRMLGESVSGGSKALPLDCGSIAGVLSQLKRVNDWLDRAVSNGEEPLTDKVEKLKRKIYGFVIQHVGNTFDNSSNLSSS</sequence>
<feature type="compositionally biased region" description="Polar residues" evidence="1">
    <location>
        <begin position="161"/>
        <end position="181"/>
    </location>
</feature>
<feature type="region of interest" description="Disordered" evidence="1">
    <location>
        <begin position="141"/>
        <end position="181"/>
    </location>
</feature>
<dbReference type="InterPro" id="IPR049172">
    <property type="entry name" value="DUF6857_pln"/>
</dbReference>
<keyword evidence="4" id="KW-1185">Reference proteome</keyword>
<evidence type="ECO:0000313" key="4">
    <source>
        <dbReference type="Proteomes" id="UP001472677"/>
    </source>
</evidence>
<organism evidence="3 4">
    <name type="scientific">Hibiscus sabdariffa</name>
    <name type="common">roselle</name>
    <dbReference type="NCBI Taxonomy" id="183260"/>
    <lineage>
        <taxon>Eukaryota</taxon>
        <taxon>Viridiplantae</taxon>
        <taxon>Streptophyta</taxon>
        <taxon>Embryophyta</taxon>
        <taxon>Tracheophyta</taxon>
        <taxon>Spermatophyta</taxon>
        <taxon>Magnoliopsida</taxon>
        <taxon>eudicotyledons</taxon>
        <taxon>Gunneridae</taxon>
        <taxon>Pentapetalae</taxon>
        <taxon>rosids</taxon>
        <taxon>malvids</taxon>
        <taxon>Malvales</taxon>
        <taxon>Malvaceae</taxon>
        <taxon>Malvoideae</taxon>
        <taxon>Hibiscus</taxon>
    </lineage>
</organism>
<accession>A0ABR2B0H0</accession>
<reference evidence="3 4" key="1">
    <citation type="journal article" date="2024" name="G3 (Bethesda)">
        <title>Genome assembly of Hibiscus sabdariffa L. provides insights into metabolisms of medicinal natural products.</title>
        <authorList>
            <person name="Kim T."/>
        </authorList>
    </citation>
    <scope>NUCLEOTIDE SEQUENCE [LARGE SCALE GENOMIC DNA]</scope>
    <source>
        <strain evidence="3">TK-2024</strain>
        <tissue evidence="3">Old leaves</tissue>
    </source>
</reference>
<comment type="caution">
    <text evidence="3">The sequence shown here is derived from an EMBL/GenBank/DDBJ whole genome shotgun (WGS) entry which is preliminary data.</text>
</comment>